<dbReference type="HOGENOM" id="CLU_801045_0_0_6"/>
<evidence type="ECO:0000313" key="1">
    <source>
        <dbReference type="EMBL" id="ABX23982.1"/>
    </source>
</evidence>
<keyword evidence="2" id="KW-1185">Reference proteome</keyword>
<protein>
    <submittedName>
        <fullName evidence="1">Uncharacterized protein</fullName>
    </submittedName>
</protein>
<sequence length="351" mass="39629">MVKPIMLGKIVERRDQVRRGFLSPLSTAFSTFFSKCRSIKGPFLRERGMAYPLKLFATATYDEFISTLVAAGLLTFGLNAPRSYRVLTKVTTFTTTMWMVYWVHRGTANGRTNTTPACSTCFTQNAQHMLSIANFAQSCTAVCFDFTHFTRTQTQGDISAIASNDLNVSTSGTRQLTAFTWFHFYVMNGRTNRDVAHRQGVACFDCSINARLNLVASFQAFRGQDVTAFAIFVQNQRDVRGTVRIVLKTFNNCRDTVFVAFEVNNTISLFVTTTDMTSGDTAIVVTTTGFAVFFNQRSKRFALVQLWVDHFNDVATTRRCRFTFNNCHCITPPTYSAPPTKSRFWPSFRVT</sequence>
<dbReference type="Proteomes" id="UP000002084">
    <property type="component" value="Chromosome"/>
</dbReference>
<name>A9MN50_SALAR</name>
<proteinExistence type="predicted"/>
<dbReference type="AlphaFoldDB" id="A9MN50"/>
<evidence type="ECO:0000313" key="2">
    <source>
        <dbReference type="Proteomes" id="UP000002084"/>
    </source>
</evidence>
<dbReference type="KEGG" id="ses:SARI_04193"/>
<gene>
    <name evidence="1" type="ordered locus">SARI_04193</name>
</gene>
<dbReference type="EMBL" id="CP000880">
    <property type="protein sequence ID" value="ABX23982.1"/>
    <property type="molecule type" value="Genomic_DNA"/>
</dbReference>
<accession>A9MN50</accession>
<reference evidence="1 2" key="1">
    <citation type="submission" date="2007-11" db="EMBL/GenBank/DDBJ databases">
        <authorList>
            <consortium name="The Salmonella enterica serovar Arizonae Genome Sequencing Project"/>
            <person name="McClelland M."/>
            <person name="Sanderson E.K."/>
            <person name="Porwollik S."/>
            <person name="Spieth J."/>
            <person name="Clifton W.S."/>
            <person name="Fulton R."/>
            <person name="Chunyan W."/>
            <person name="Wollam A."/>
            <person name="Shah N."/>
            <person name="Pepin K."/>
            <person name="Bhonagiri V."/>
            <person name="Nash W."/>
            <person name="Johnson M."/>
            <person name="Thiruvilangam P."/>
            <person name="Wilson R."/>
        </authorList>
    </citation>
    <scope>NUCLEOTIDE SEQUENCE [LARGE SCALE GENOMIC DNA]</scope>
    <source>
        <strain evidence="2">ATCC BAA-731 / CDC346-86 / RSK2980</strain>
    </source>
</reference>
<organism evidence="1 2">
    <name type="scientific">Salmonella arizonae (strain ATCC BAA-731 / CDC346-86 / RSK2980)</name>
    <dbReference type="NCBI Taxonomy" id="41514"/>
    <lineage>
        <taxon>Bacteria</taxon>
        <taxon>Pseudomonadati</taxon>
        <taxon>Pseudomonadota</taxon>
        <taxon>Gammaproteobacteria</taxon>
        <taxon>Enterobacterales</taxon>
        <taxon>Enterobacteriaceae</taxon>
        <taxon>Salmonella</taxon>
    </lineage>
</organism>